<evidence type="ECO:0000256" key="4">
    <source>
        <dbReference type="ARBA" id="ARBA00022801"/>
    </source>
</evidence>
<dbReference type="PANTHER" id="PTHR30255">
    <property type="entry name" value="SINGLE-STRANDED-DNA-SPECIFIC EXONUCLEASE RECJ"/>
    <property type="match status" value="1"/>
</dbReference>
<dbReference type="OrthoDB" id="9809852at2"/>
<protein>
    <recommendedName>
        <fullName evidence="2">Single-stranded-DNA-specific exonuclease RecJ</fullName>
    </recommendedName>
</protein>
<dbReference type="AlphaFoldDB" id="A0A2W1KJL2"/>
<keyword evidence="5 9" id="KW-0269">Exonuclease</keyword>
<organism evidence="9 10">
    <name type="scientific">Acidithiobacillus ferrooxidans</name>
    <name type="common">Thiobacillus ferrooxidans</name>
    <dbReference type="NCBI Taxonomy" id="920"/>
    <lineage>
        <taxon>Bacteria</taxon>
        <taxon>Pseudomonadati</taxon>
        <taxon>Pseudomonadota</taxon>
        <taxon>Acidithiobacillia</taxon>
        <taxon>Acidithiobacillales</taxon>
        <taxon>Acidithiobacillaceae</taxon>
        <taxon>Acidithiobacillus</taxon>
    </lineage>
</organism>
<evidence type="ECO:0000256" key="3">
    <source>
        <dbReference type="ARBA" id="ARBA00022722"/>
    </source>
</evidence>
<dbReference type="Proteomes" id="UP000248886">
    <property type="component" value="Unassembled WGS sequence"/>
</dbReference>
<dbReference type="InterPro" id="IPR041122">
    <property type="entry name" value="RecJ_OB"/>
</dbReference>
<dbReference type="InterPro" id="IPR051673">
    <property type="entry name" value="SSDNA_exonuclease_RecJ"/>
</dbReference>
<keyword evidence="3" id="KW-0540">Nuclease</keyword>
<evidence type="ECO:0000256" key="2">
    <source>
        <dbReference type="ARBA" id="ARBA00019841"/>
    </source>
</evidence>
<dbReference type="PANTHER" id="PTHR30255:SF2">
    <property type="entry name" value="SINGLE-STRANDED-DNA-SPECIFIC EXONUCLEASE RECJ"/>
    <property type="match status" value="1"/>
</dbReference>
<dbReference type="InterPro" id="IPR003156">
    <property type="entry name" value="DHHA1_dom"/>
</dbReference>
<keyword evidence="4" id="KW-0378">Hydrolase</keyword>
<feature type="domain" description="DHHA1" evidence="7">
    <location>
        <begin position="370"/>
        <end position="462"/>
    </location>
</feature>
<proteinExistence type="inferred from homology"/>
<evidence type="ECO:0000256" key="5">
    <source>
        <dbReference type="ARBA" id="ARBA00022839"/>
    </source>
</evidence>
<dbReference type="OMA" id="NAGPWGQ"/>
<dbReference type="GO" id="GO:0003676">
    <property type="term" value="F:nucleic acid binding"/>
    <property type="evidence" value="ECO:0007669"/>
    <property type="project" value="InterPro"/>
</dbReference>
<dbReference type="GeneID" id="65279846"/>
<dbReference type="EMBL" id="QKQP01000001">
    <property type="protein sequence ID" value="PZD82532.1"/>
    <property type="molecule type" value="Genomic_DNA"/>
</dbReference>
<dbReference type="Pfam" id="PF17768">
    <property type="entry name" value="RecJ_OB"/>
    <property type="match status" value="1"/>
</dbReference>
<comment type="caution">
    <text evidence="9">The sequence shown here is derived from an EMBL/GenBank/DDBJ whole genome shotgun (WGS) entry which is preliminary data.</text>
</comment>
<evidence type="ECO:0000313" key="10">
    <source>
        <dbReference type="Proteomes" id="UP000248886"/>
    </source>
</evidence>
<dbReference type="InterPro" id="IPR038763">
    <property type="entry name" value="DHH_sf"/>
</dbReference>
<reference evidence="9 10" key="1">
    <citation type="submission" date="2018-06" db="EMBL/GenBank/DDBJ databases">
        <title>Draft sequence of Acidithiobacillus ferrooxidans CCM 4253.</title>
        <authorList>
            <person name="Moya-Beltran A."/>
            <person name="Castro M."/>
            <person name="Covarrubias P.C."/>
            <person name="Issotta F."/>
            <person name="Janiczek O."/>
            <person name="Mandl M."/>
            <person name="Kucera J."/>
            <person name="Quatrini R."/>
        </authorList>
    </citation>
    <scope>NUCLEOTIDE SEQUENCE [LARGE SCALE GENOMIC DNA]</scope>
    <source>
        <strain evidence="9 10">CCM 4253</strain>
    </source>
</reference>
<gene>
    <name evidence="9" type="ORF">DN052_05860</name>
</gene>
<dbReference type="Pfam" id="PF01368">
    <property type="entry name" value="DHH"/>
    <property type="match status" value="1"/>
</dbReference>
<accession>A0A2W1KJL2</accession>
<sequence>MAAEAVRIVDRPVAAAILRAALELGYTPLQARIIAGRLSDVDLANLPELLNLQLSGLTPPDLLPDIDIASECIVSAIKQGLPILLISDFDADGASAHAVLKFAFRDYFGVPEARIHSYIGHRLRDGYGVTETLTDRIIAEAPRPALIITADQGSTDHERIARLRDHGFTVIVTDHHGVPADGPPTAAMACVNPVREDSAFPDPYIAGVHVAWLLCCAVRRRLIQDGDLPASAPKLGGLLDLVALGTMADCVDLARSTNNKAIIARGLAIMNSPVARPAWQALYVATNCKGPITAATLAFSFAPVINARGRLDSALGSVDLLMSDSVPVAEGLALHFVEHNTERKAVQSNMLQRSAKQAAQQVRDGAAAITIFDPEGHAGVHGICAARLAESFGRPVAYFSPKAEGQHITASLRTVHGFHVRDALAEIAGRYPDDFVAWGGHAGAGGVTLKRDGLQRFAEAWAAIAASALRDQRAGPEIVTDGPLEVAPSFAVVEELAALEPFGRQWEPPVFRSHGRIEQVRPVGDGRHLKLVVKMDAMDYDAIWFGAVENGVCPVGVGQTVLMAYELDVNTFRDTTTLQLRIRHVALVSEGGVLNSLQGWPRHFP</sequence>
<comment type="similarity">
    <text evidence="1">Belongs to the RecJ family.</text>
</comment>
<dbReference type="SUPFAM" id="SSF64182">
    <property type="entry name" value="DHH phosphoesterases"/>
    <property type="match status" value="1"/>
</dbReference>
<dbReference type="RefSeq" id="WP_012536160.1">
    <property type="nucleotide sequence ID" value="NZ_AP025160.1"/>
</dbReference>
<evidence type="ECO:0000259" key="8">
    <source>
        <dbReference type="Pfam" id="PF17768"/>
    </source>
</evidence>
<name>A0A2W1KJL2_ACIFR</name>
<dbReference type="GO" id="GO:0004527">
    <property type="term" value="F:exonuclease activity"/>
    <property type="evidence" value="ECO:0007669"/>
    <property type="project" value="UniProtKB-KW"/>
</dbReference>
<dbReference type="Gene3D" id="3.90.1640.30">
    <property type="match status" value="1"/>
</dbReference>
<evidence type="ECO:0000313" key="9">
    <source>
        <dbReference type="EMBL" id="PZD82532.1"/>
    </source>
</evidence>
<evidence type="ECO:0000259" key="7">
    <source>
        <dbReference type="Pfam" id="PF02272"/>
    </source>
</evidence>
<dbReference type="Gene3D" id="2.40.50.460">
    <property type="match status" value="1"/>
</dbReference>
<feature type="domain" description="DDH" evidence="6">
    <location>
        <begin position="83"/>
        <end position="246"/>
    </location>
</feature>
<dbReference type="Pfam" id="PF02272">
    <property type="entry name" value="DHHA1"/>
    <property type="match status" value="1"/>
</dbReference>
<feature type="domain" description="RecJ OB" evidence="8">
    <location>
        <begin position="489"/>
        <end position="584"/>
    </location>
</feature>
<dbReference type="InterPro" id="IPR001667">
    <property type="entry name" value="DDH_dom"/>
</dbReference>
<evidence type="ECO:0000256" key="1">
    <source>
        <dbReference type="ARBA" id="ARBA00005915"/>
    </source>
</evidence>
<evidence type="ECO:0000259" key="6">
    <source>
        <dbReference type="Pfam" id="PF01368"/>
    </source>
</evidence>